<name>A0ABS0E7Z7_9GAMM</name>
<feature type="transmembrane region" description="Helical" evidence="5">
    <location>
        <begin position="175"/>
        <end position="193"/>
    </location>
</feature>
<gene>
    <name evidence="9" type="ORF">IV433_17525</name>
</gene>
<dbReference type="InterPro" id="IPR007016">
    <property type="entry name" value="O-antigen_ligase-rel_domated"/>
</dbReference>
<keyword evidence="9" id="KW-0436">Ligase</keyword>
<protein>
    <submittedName>
        <fullName evidence="9">O-antigen ligase C-terminal domain-containing protein</fullName>
    </submittedName>
</protein>
<evidence type="ECO:0000256" key="3">
    <source>
        <dbReference type="ARBA" id="ARBA00022989"/>
    </source>
</evidence>
<keyword evidence="3 5" id="KW-1133">Transmembrane helix</keyword>
<feature type="domain" description="Virulence factor membrane-bound polymerase C-terminal" evidence="7">
    <location>
        <begin position="374"/>
        <end position="546"/>
    </location>
</feature>
<evidence type="ECO:0000256" key="1">
    <source>
        <dbReference type="ARBA" id="ARBA00004141"/>
    </source>
</evidence>
<feature type="transmembrane region" description="Helical" evidence="5">
    <location>
        <begin position="78"/>
        <end position="98"/>
    </location>
</feature>
<feature type="transmembrane region" description="Helical" evidence="5">
    <location>
        <begin position="47"/>
        <end position="66"/>
    </location>
</feature>
<dbReference type="Proteomes" id="UP000636811">
    <property type="component" value="Unassembled WGS sequence"/>
</dbReference>
<feature type="transmembrane region" description="Helical" evidence="5">
    <location>
        <begin position="15"/>
        <end position="35"/>
    </location>
</feature>
<dbReference type="Pfam" id="PF04932">
    <property type="entry name" value="Wzy_C"/>
    <property type="match status" value="1"/>
</dbReference>
<dbReference type="RefSeq" id="WP_195815225.1">
    <property type="nucleotide sequence ID" value="NZ_JADOBI010000008.1"/>
</dbReference>
<feature type="transmembrane region" description="Helical" evidence="5">
    <location>
        <begin position="391"/>
        <end position="412"/>
    </location>
</feature>
<feature type="transmembrane region" description="Helical" evidence="5">
    <location>
        <begin position="248"/>
        <end position="272"/>
    </location>
</feature>
<dbReference type="GO" id="GO:0016874">
    <property type="term" value="F:ligase activity"/>
    <property type="evidence" value="ECO:0007669"/>
    <property type="project" value="UniProtKB-KW"/>
</dbReference>
<accession>A0ABS0E7Z7</accession>
<reference evidence="9 10" key="1">
    <citation type="submission" date="2020-11" db="EMBL/GenBank/DDBJ databases">
        <title>Taxonomic investigation of Rahnella strains.</title>
        <authorList>
            <person name="Lee S.D."/>
        </authorList>
    </citation>
    <scope>NUCLEOTIDE SEQUENCE [LARGE SCALE GENOMIC DNA]</scope>
    <source>
        <strain evidence="9 10">SAP-17</strain>
    </source>
</reference>
<evidence type="ECO:0000256" key="2">
    <source>
        <dbReference type="ARBA" id="ARBA00022692"/>
    </source>
</evidence>
<dbReference type="InterPro" id="IPR051533">
    <property type="entry name" value="WaaL-like"/>
</dbReference>
<evidence type="ECO:0000259" key="7">
    <source>
        <dbReference type="Pfam" id="PF11846"/>
    </source>
</evidence>
<dbReference type="InterPro" id="IPR021797">
    <property type="entry name" value="Wzy_C_2"/>
</dbReference>
<dbReference type="InterPro" id="IPR031726">
    <property type="entry name" value="PglL_A"/>
</dbReference>
<feature type="transmembrane region" description="Helical" evidence="5">
    <location>
        <begin position="368"/>
        <end position="385"/>
    </location>
</feature>
<evidence type="ECO:0000259" key="8">
    <source>
        <dbReference type="Pfam" id="PF15864"/>
    </source>
</evidence>
<comment type="caution">
    <text evidence="9">The sequence shown here is derived from an EMBL/GenBank/DDBJ whole genome shotgun (WGS) entry which is preliminary data.</text>
</comment>
<keyword evidence="10" id="KW-1185">Reference proteome</keyword>
<feature type="domain" description="O-antigen ligase-related" evidence="6">
    <location>
        <begin position="208"/>
        <end position="350"/>
    </location>
</feature>
<feature type="transmembrane region" description="Helical" evidence="5">
    <location>
        <begin position="339"/>
        <end position="361"/>
    </location>
</feature>
<dbReference type="EMBL" id="JADOBI010000008">
    <property type="protein sequence ID" value="MBF7981218.1"/>
    <property type="molecule type" value="Genomic_DNA"/>
</dbReference>
<dbReference type="PANTHER" id="PTHR37422:SF21">
    <property type="entry name" value="EXOQ-LIKE PROTEIN"/>
    <property type="match status" value="1"/>
</dbReference>
<keyword evidence="2 5" id="KW-0812">Transmembrane</keyword>
<feature type="domain" description="Protein glycosylation ligase" evidence="8">
    <location>
        <begin position="168"/>
        <end position="193"/>
    </location>
</feature>
<evidence type="ECO:0000313" key="10">
    <source>
        <dbReference type="Proteomes" id="UP000636811"/>
    </source>
</evidence>
<proteinExistence type="predicted"/>
<keyword evidence="4 5" id="KW-0472">Membrane</keyword>
<evidence type="ECO:0000256" key="5">
    <source>
        <dbReference type="SAM" id="Phobius"/>
    </source>
</evidence>
<feature type="transmembrane region" description="Helical" evidence="5">
    <location>
        <begin position="104"/>
        <end position="126"/>
    </location>
</feature>
<sequence>MSELFLFPSFSDERINIGVSFLLFLWLCGGLNFVLPNHGGAGLSLPQNILAWAFMSVIALWCVFHLTKRRTAAGKLTLPPGTGLIVAGAVLWSLPLLWSPRADWQLNALPKVLALWGMVAFYVLLLCTTSCRSLRSRWLIILVIAALLQAFHALWQLKDFAELPRGRPYGSFQQANVLASFLATGLTCALWLFLQQGKRLRRMICGAALFVIPAVMVFLQSRAGNIGAILATVLLLSLTVTHKKKQAALAVLVMAAGTGTGLFWLCYGHLFFPFFTPAIKESSTLSRWNMVKLTWQMIRLHPLAGSGYGGFEAVYGALAKLTGTGLDNDTIQYPHNELLYAWAEGGLTAVCGILLMIAGVFKRLWSAGGTRFVGVALLLPIAVHMNLEYPLYQSATHGLTIIMLLVVCGAASARNKEERQNLPILWRSAATLIPVAVLTFMVTGLQTQQQLTRIEQQGLLPFVFNQQAVTDSLLNPYSQSGRIDFDQHVALLLRFNQTQDLALLETFSDWAEDYLQVHNDPSVYASLLMILRAQRLPSAERICQEAKGRWQSDPRFICDQ</sequence>
<feature type="transmembrane region" description="Helical" evidence="5">
    <location>
        <begin position="138"/>
        <end position="155"/>
    </location>
</feature>
<comment type="subcellular location">
    <subcellularLocation>
        <location evidence="1">Membrane</location>
        <topology evidence="1">Multi-pass membrane protein</topology>
    </subcellularLocation>
</comment>
<dbReference type="PANTHER" id="PTHR37422">
    <property type="entry name" value="TEICHURONIC ACID BIOSYNTHESIS PROTEIN TUAE"/>
    <property type="match status" value="1"/>
</dbReference>
<feature type="transmembrane region" description="Helical" evidence="5">
    <location>
        <begin position="424"/>
        <end position="445"/>
    </location>
</feature>
<feature type="transmembrane region" description="Helical" evidence="5">
    <location>
        <begin position="200"/>
        <end position="219"/>
    </location>
</feature>
<evidence type="ECO:0000313" key="9">
    <source>
        <dbReference type="EMBL" id="MBF7981218.1"/>
    </source>
</evidence>
<organism evidence="9 10">
    <name type="scientific">Rahnella laticis</name>
    <dbReference type="NCBI Taxonomy" id="2787622"/>
    <lineage>
        <taxon>Bacteria</taxon>
        <taxon>Pseudomonadati</taxon>
        <taxon>Pseudomonadota</taxon>
        <taxon>Gammaproteobacteria</taxon>
        <taxon>Enterobacterales</taxon>
        <taxon>Yersiniaceae</taxon>
        <taxon>Rahnella</taxon>
    </lineage>
</organism>
<dbReference type="Pfam" id="PF15864">
    <property type="entry name" value="PglL_A"/>
    <property type="match status" value="1"/>
</dbReference>
<evidence type="ECO:0000259" key="6">
    <source>
        <dbReference type="Pfam" id="PF04932"/>
    </source>
</evidence>
<evidence type="ECO:0000256" key="4">
    <source>
        <dbReference type="ARBA" id="ARBA00023136"/>
    </source>
</evidence>
<dbReference type="Pfam" id="PF11846">
    <property type="entry name" value="Wzy_C_2"/>
    <property type="match status" value="1"/>
</dbReference>